<dbReference type="PRINTS" id="PR01434">
    <property type="entry name" value="NADHDHGNASE5"/>
</dbReference>
<gene>
    <name evidence="10" type="ORF">ACFQ2V_04585</name>
</gene>
<feature type="transmembrane region" description="Helical" evidence="7">
    <location>
        <begin position="522"/>
        <end position="545"/>
    </location>
</feature>
<dbReference type="InterPro" id="IPR003945">
    <property type="entry name" value="NU5C-like"/>
</dbReference>
<feature type="transmembrane region" description="Helical" evidence="7">
    <location>
        <begin position="655"/>
        <end position="675"/>
    </location>
</feature>
<accession>A0ABW3MSJ4</accession>
<feature type="transmembrane region" description="Helical" evidence="7">
    <location>
        <begin position="242"/>
        <end position="261"/>
    </location>
</feature>
<feature type="transmembrane region" description="Helical" evidence="7">
    <location>
        <begin position="83"/>
        <end position="102"/>
    </location>
</feature>
<feature type="transmembrane region" description="Helical" evidence="7">
    <location>
        <begin position="339"/>
        <end position="359"/>
    </location>
</feature>
<dbReference type="Proteomes" id="UP001597046">
    <property type="component" value="Unassembled WGS sequence"/>
</dbReference>
<feature type="transmembrane region" description="Helical" evidence="7">
    <location>
        <begin position="273"/>
        <end position="291"/>
    </location>
</feature>
<dbReference type="PANTHER" id="PTHR42829">
    <property type="entry name" value="NADH-UBIQUINONE OXIDOREDUCTASE CHAIN 5"/>
    <property type="match status" value="1"/>
</dbReference>
<dbReference type="Pfam" id="PF00662">
    <property type="entry name" value="Proton_antipo_N"/>
    <property type="match status" value="1"/>
</dbReference>
<dbReference type="Pfam" id="PF00361">
    <property type="entry name" value="Proton_antipo_M"/>
    <property type="match status" value="1"/>
</dbReference>
<comment type="subcellular location">
    <subcellularLocation>
        <location evidence="1">Endomembrane system</location>
        <topology evidence="1">Multi-pass membrane protein</topology>
    </subcellularLocation>
    <subcellularLocation>
        <location evidence="5">Membrane</location>
        <topology evidence="5">Multi-pass membrane protein</topology>
    </subcellularLocation>
</comment>
<reference evidence="11" key="1">
    <citation type="journal article" date="2019" name="Int. J. Syst. Evol. Microbiol.">
        <title>The Global Catalogue of Microorganisms (GCM) 10K type strain sequencing project: providing services to taxonomists for standard genome sequencing and annotation.</title>
        <authorList>
            <consortium name="The Broad Institute Genomics Platform"/>
            <consortium name="The Broad Institute Genome Sequencing Center for Infectious Disease"/>
            <person name="Wu L."/>
            <person name="Ma J."/>
        </authorList>
    </citation>
    <scope>NUCLEOTIDE SEQUENCE [LARGE SCALE GENOMIC DNA]</scope>
    <source>
        <strain evidence="11">CCUG 57508</strain>
    </source>
</reference>
<proteinExistence type="predicted"/>
<feature type="region of interest" description="Disordered" evidence="6">
    <location>
        <begin position="442"/>
        <end position="488"/>
    </location>
</feature>
<keyword evidence="11" id="KW-1185">Reference proteome</keyword>
<feature type="transmembrane region" description="Helical" evidence="7">
    <location>
        <begin position="206"/>
        <end position="230"/>
    </location>
</feature>
<evidence type="ECO:0000313" key="10">
    <source>
        <dbReference type="EMBL" id="MFD1053576.1"/>
    </source>
</evidence>
<evidence type="ECO:0000256" key="4">
    <source>
        <dbReference type="ARBA" id="ARBA00023136"/>
    </source>
</evidence>
<dbReference type="InterPro" id="IPR001750">
    <property type="entry name" value="ND/Mrp_TM"/>
</dbReference>
<feature type="transmembrane region" description="Helical" evidence="7">
    <location>
        <begin position="551"/>
        <end position="576"/>
    </location>
</feature>
<keyword evidence="3 7" id="KW-1133">Transmembrane helix</keyword>
<evidence type="ECO:0000256" key="1">
    <source>
        <dbReference type="ARBA" id="ARBA00004127"/>
    </source>
</evidence>
<keyword evidence="2 5" id="KW-0812">Transmembrane</keyword>
<evidence type="ECO:0000256" key="6">
    <source>
        <dbReference type="SAM" id="MobiDB-lite"/>
    </source>
</evidence>
<evidence type="ECO:0000259" key="9">
    <source>
        <dbReference type="Pfam" id="PF00662"/>
    </source>
</evidence>
<organism evidence="10 11">
    <name type="scientific">Terrabacter terrigena</name>
    <dbReference type="NCBI Taxonomy" id="574718"/>
    <lineage>
        <taxon>Bacteria</taxon>
        <taxon>Bacillati</taxon>
        <taxon>Actinomycetota</taxon>
        <taxon>Actinomycetes</taxon>
        <taxon>Micrococcales</taxon>
        <taxon>Intrasporangiaceae</taxon>
        <taxon>Terrabacter</taxon>
    </lineage>
</organism>
<dbReference type="RefSeq" id="WP_386051172.1">
    <property type="nucleotide sequence ID" value="NZ_JBHTKH010000002.1"/>
</dbReference>
<feature type="domain" description="NADH-Ubiquinone oxidoreductase (complex I) chain 5 N-terminal" evidence="9">
    <location>
        <begin position="67"/>
        <end position="112"/>
    </location>
</feature>
<keyword evidence="4 7" id="KW-0472">Membrane</keyword>
<sequence>MSWIVRMIVVLPALAGLVGLAVHRRRVVSAAVAVSVSAYVTVLGLTQWVAPARTADIDTLGSLPLGGGLAVPLHLLSDRVSGLVSFVVALVVLAIQVFTVWYLRDDPRYGRFAATVSLFAAGMLLLVQAGDLVLVLVGWEIMGWCSWLLIGHDSERPAARRAAYKAFLVTRVADIGMVVGLVALAVRAGSTDLMAVLTVSGHDTALVVGLVGVAVGVAGKSGLVPFHDWLPDAMEGPTPASALIHAATMVAAGTYLIARLFNLYAQHDGPRLLLAVLAAVTMVYAALLALVQTDLKRMLAYSTLSQVAIMLSALAAAPADLGPVAGISHLLGHAFFKALLFLAAGWLSVLAGGTALAALRGRLRPTGALRWATGIGLASLAGVPPLVGFFTKDTVIDAALEGSGAGPVVVTVALLVTVALTAAYCTRAWLLLDTPLAVDPPADTTPATWPERTSASSLDSSSGSSPGSSLGSSPGSSLGSSGSPAAQADPVVPEQQVAVVTVADSADDAEVERVHAHGHTPVTFSAALVVLVLAVLTVVGTLFLASLRGGVHVGLLSALLSVLLVAGSAAAVWVASDRGRFDVADRVPGRLRDRAVRGFGADTAYVGVGRAVTALARLVVTLDRDVVDAYPRATAAVARAAGRAGERSHRAVPSLSLLGLLSGVVVIAILGVTAWR</sequence>
<dbReference type="InterPro" id="IPR001516">
    <property type="entry name" value="Proton_antipo_N"/>
</dbReference>
<feature type="transmembrane region" description="Helical" evidence="7">
    <location>
        <begin position="371"/>
        <end position="391"/>
    </location>
</feature>
<evidence type="ECO:0000313" key="11">
    <source>
        <dbReference type="Proteomes" id="UP001597046"/>
    </source>
</evidence>
<dbReference type="PANTHER" id="PTHR42829:SF2">
    <property type="entry name" value="NADH-UBIQUINONE OXIDOREDUCTASE CHAIN 5"/>
    <property type="match status" value="1"/>
</dbReference>
<comment type="caution">
    <text evidence="10">The sequence shown here is derived from an EMBL/GenBank/DDBJ whole genome shotgun (WGS) entry which is preliminary data.</text>
</comment>
<evidence type="ECO:0000259" key="8">
    <source>
        <dbReference type="Pfam" id="PF00361"/>
    </source>
</evidence>
<protein>
    <submittedName>
        <fullName evidence="10">NADH-quinone oxidoreductase subunit L</fullName>
    </submittedName>
</protein>
<evidence type="ECO:0000256" key="7">
    <source>
        <dbReference type="SAM" id="Phobius"/>
    </source>
</evidence>
<name>A0ABW3MSJ4_9MICO</name>
<evidence type="ECO:0000256" key="2">
    <source>
        <dbReference type="ARBA" id="ARBA00022692"/>
    </source>
</evidence>
<dbReference type="EMBL" id="JBHTKH010000002">
    <property type="protein sequence ID" value="MFD1053576.1"/>
    <property type="molecule type" value="Genomic_DNA"/>
</dbReference>
<feature type="domain" description="NADH:quinone oxidoreductase/Mrp antiporter transmembrane" evidence="8">
    <location>
        <begin position="129"/>
        <end position="410"/>
    </location>
</feature>
<evidence type="ECO:0000256" key="3">
    <source>
        <dbReference type="ARBA" id="ARBA00022989"/>
    </source>
</evidence>
<feature type="transmembrane region" description="Helical" evidence="7">
    <location>
        <begin position="162"/>
        <end position="186"/>
    </location>
</feature>
<evidence type="ECO:0000256" key="5">
    <source>
        <dbReference type="RuleBase" id="RU000320"/>
    </source>
</evidence>
<feature type="transmembrane region" description="Helical" evidence="7">
    <location>
        <begin position="403"/>
        <end position="425"/>
    </location>
</feature>